<dbReference type="InterPro" id="IPR048959">
    <property type="entry name" value="ARMC9_ARM_dom"/>
</dbReference>
<feature type="non-terminal residue" evidence="12">
    <location>
        <position position="1"/>
    </location>
</feature>
<dbReference type="SUPFAM" id="SSF48371">
    <property type="entry name" value="ARM repeat"/>
    <property type="match status" value="1"/>
</dbReference>
<dbReference type="GO" id="GO:0097542">
    <property type="term" value="C:ciliary tip"/>
    <property type="evidence" value="ECO:0007669"/>
    <property type="project" value="TreeGrafter"/>
</dbReference>
<dbReference type="GO" id="GO:0005814">
    <property type="term" value="C:centriole"/>
    <property type="evidence" value="ECO:0007669"/>
    <property type="project" value="UniProtKB-SubCell"/>
</dbReference>
<evidence type="ECO:0000256" key="6">
    <source>
        <dbReference type="ARBA" id="ARBA00023212"/>
    </source>
</evidence>
<dbReference type="GO" id="GO:0060271">
    <property type="term" value="P:cilium assembly"/>
    <property type="evidence" value="ECO:0007669"/>
    <property type="project" value="InterPro"/>
</dbReference>
<dbReference type="PANTHER" id="PTHR14881">
    <property type="entry name" value="LISH DOMAIN-CONTAINING PROTEIN ARMC9"/>
    <property type="match status" value="1"/>
</dbReference>
<dbReference type="Gene3D" id="1.25.10.10">
    <property type="entry name" value="Leucine-rich Repeat Variant"/>
    <property type="match status" value="1"/>
</dbReference>
<feature type="non-terminal residue" evidence="12">
    <location>
        <position position="804"/>
    </location>
</feature>
<comment type="caution">
    <text evidence="12">The sequence shown here is derived from an EMBL/GenBank/DDBJ whole genome shotgun (WGS) entry which is preliminary data.</text>
</comment>
<keyword evidence="4" id="KW-0963">Cytoplasm</keyword>
<dbReference type="InterPro" id="IPR056327">
    <property type="entry name" value="ARMC9_CTLH-like_dom"/>
</dbReference>
<dbReference type="InterPro" id="IPR040369">
    <property type="entry name" value="ARMC9"/>
</dbReference>
<evidence type="ECO:0000256" key="5">
    <source>
        <dbReference type="ARBA" id="ARBA00022794"/>
    </source>
</evidence>
<name>A0A850ZUE0_SULDA</name>
<feature type="region of interest" description="Disordered" evidence="8">
    <location>
        <begin position="654"/>
        <end position="684"/>
    </location>
</feature>
<dbReference type="InterPro" id="IPR011989">
    <property type="entry name" value="ARM-like"/>
</dbReference>
<keyword evidence="13" id="KW-1185">Reference proteome</keyword>
<protein>
    <recommendedName>
        <fullName evidence="3">LisH domain-containing protein ARMC9</fullName>
    </recommendedName>
</protein>
<feature type="compositionally biased region" description="Acidic residues" evidence="8">
    <location>
        <begin position="589"/>
        <end position="603"/>
    </location>
</feature>
<keyword evidence="9" id="KW-1133">Transmembrane helix</keyword>
<feature type="domain" description="LisH" evidence="10">
    <location>
        <begin position="460"/>
        <end position="579"/>
    </location>
</feature>
<proteinExistence type="predicted"/>
<feature type="transmembrane region" description="Helical" evidence="9">
    <location>
        <begin position="723"/>
        <end position="742"/>
    </location>
</feature>
<evidence type="ECO:0000259" key="10">
    <source>
        <dbReference type="Pfam" id="PF21050"/>
    </source>
</evidence>
<keyword evidence="9" id="KW-0812">Transmembrane</keyword>
<keyword evidence="6" id="KW-0206">Cytoskeleton</keyword>
<organism evidence="12 13">
    <name type="scientific">Sula dactylatra</name>
    <name type="common">Masked booby</name>
    <dbReference type="NCBI Taxonomy" id="56068"/>
    <lineage>
        <taxon>Eukaryota</taxon>
        <taxon>Metazoa</taxon>
        <taxon>Chordata</taxon>
        <taxon>Craniata</taxon>
        <taxon>Vertebrata</taxon>
        <taxon>Euteleostomi</taxon>
        <taxon>Archelosauria</taxon>
        <taxon>Archosauria</taxon>
        <taxon>Dinosauria</taxon>
        <taxon>Saurischia</taxon>
        <taxon>Theropoda</taxon>
        <taxon>Coelurosauria</taxon>
        <taxon>Aves</taxon>
        <taxon>Neognathae</taxon>
        <taxon>Neoaves</taxon>
        <taxon>Aequornithes</taxon>
        <taxon>Suliformes</taxon>
        <taxon>Sulidae</taxon>
        <taxon>Sula</taxon>
    </lineage>
</organism>
<gene>
    <name evidence="12" type="primary">Armc9</name>
    <name evidence="12" type="ORF">SULDAC_R06264</name>
</gene>
<dbReference type="Pfam" id="PF21050">
    <property type="entry name" value="ARMC9_ARM"/>
    <property type="match status" value="1"/>
</dbReference>
<feature type="region of interest" description="Disordered" evidence="8">
    <location>
        <begin position="746"/>
        <end position="804"/>
    </location>
</feature>
<dbReference type="EMBL" id="WEKW01003396">
    <property type="protein sequence ID" value="NWI23450.1"/>
    <property type="molecule type" value="Genomic_DNA"/>
</dbReference>
<comment type="subcellular location">
    <subcellularLocation>
        <location evidence="2">Cytoplasm</location>
        <location evidence="2">Cytoskeleton</location>
        <location evidence="2">Cilium basal body</location>
    </subcellularLocation>
    <subcellularLocation>
        <location evidence="1">Cytoplasm</location>
        <location evidence="1">Cytoskeleton</location>
        <location evidence="1">Microtubule organizing center</location>
        <location evidence="1">Centrosome</location>
        <location evidence="1">Centriole</location>
    </subcellularLocation>
</comment>
<evidence type="ECO:0000259" key="11">
    <source>
        <dbReference type="Pfam" id="PF23138"/>
    </source>
</evidence>
<accession>A0A850ZUE0</accession>
<dbReference type="InterPro" id="IPR048957">
    <property type="entry name" value="ARMC9_LisH"/>
</dbReference>
<dbReference type="InterPro" id="IPR006594">
    <property type="entry name" value="LisH"/>
</dbReference>
<evidence type="ECO:0000256" key="2">
    <source>
        <dbReference type="ARBA" id="ARBA00004120"/>
    </source>
</evidence>
<evidence type="ECO:0000256" key="1">
    <source>
        <dbReference type="ARBA" id="ARBA00004114"/>
    </source>
</evidence>
<dbReference type="Pfam" id="PF23138">
    <property type="entry name" value="CTLH_Armc9"/>
    <property type="match status" value="1"/>
</dbReference>
<keyword evidence="9" id="KW-0472">Membrane</keyword>
<evidence type="ECO:0000256" key="7">
    <source>
        <dbReference type="ARBA" id="ARBA00023273"/>
    </source>
</evidence>
<keyword evidence="5" id="KW-0970">Cilium biogenesis/degradation</keyword>
<reference evidence="12" key="1">
    <citation type="submission" date="2019-10" db="EMBL/GenBank/DDBJ databases">
        <title>Bird 10,000 Genomes (B10K) Project - Family phase.</title>
        <authorList>
            <person name="Zhang G."/>
        </authorList>
    </citation>
    <scope>NUCLEOTIDE SEQUENCE</scope>
    <source>
        <strain evidence="12">B10K-DU-002-49</strain>
        <tissue evidence="12">Muscle</tissue>
    </source>
</reference>
<dbReference type="PROSITE" id="PS50896">
    <property type="entry name" value="LISH"/>
    <property type="match status" value="1"/>
</dbReference>
<evidence type="ECO:0000313" key="12">
    <source>
        <dbReference type="EMBL" id="NWI23450.1"/>
    </source>
</evidence>
<dbReference type="FunFam" id="1.25.10.10:FF:000124">
    <property type="entry name" value="lisH domain-containing protein ARMC9 isoform X1"/>
    <property type="match status" value="1"/>
</dbReference>
<evidence type="ECO:0000256" key="8">
    <source>
        <dbReference type="SAM" id="MobiDB-lite"/>
    </source>
</evidence>
<dbReference type="PANTHER" id="PTHR14881:SF4">
    <property type="entry name" value="LISH DOMAIN-CONTAINING PROTEIN ARMC9"/>
    <property type="match status" value="1"/>
</dbReference>
<dbReference type="Proteomes" id="UP000619137">
    <property type="component" value="Unassembled WGS sequence"/>
</dbReference>
<sequence>MGDVLAYEAELLGLVREYLDFAEFEETVKVFTKECKIKGKPLPKPAGVSSRDSKALPVQKDLLTAFENGEQEVFFQLWEEHILSSVQDNEPVAQKLEFYLHIHFATYLLKHSVGKPDKAELEERISHFKAYLETKGAALSQTTEFLPFYALPFVPNPTVHPSFKELFQASIYIEEMDSWTLDLRTRLEKFLSLTLKARQTPRLLTLFKENGQCNKEMLQHLHQQLVESEHRTMTYLKRFNKMQVDYHNLIGVTAELVDSLEATVNGKMITPEYLQSVCVRLFSNQMRQSIAHSIDFTRPGTASTMLRASLAPVKMQDVPLLPSLDYEKLKKDLITGNDRLKAFLLQALRWRLTTSYPGEQRDTVLQAYISNDLLDCHSNCQRSVLKLLHSKSEVVRQYMARLINAFASLAEGRVYLSQNPTLLRMLEERLKAEDKDSLTWENVLGALQKFSLRRALQSAMIKNGLIFWLVDVLTDPDCLSDYTLEYSVALLMNLCLRSAGKKMCARIANHVLKVLSDLLGHENHEIQPYVNGTLYSILAIPSVREEARAMGMEEILRCFIKEGNAEMIRQIEFIIKQLNSEEPLNDSIVSDDEEEEEDEEEDHDIMEADLDKDEVLQPQLGELAGEKLLTTEYLGIMTHTPKTKKKLFSGVHQSTDEPLQRPVTPGHHRTVHVMPENDTTSCHDRDEKLQSLPSGHPPIYGGNRSSISDLCISPSCFTWLQIYYAYVFLYALLTLSVSYSKFPSAFTSKPKIPRTPEVQSASPRKGKIPAIAPQFSQSGPQQTSRPSSSGSTTRSRQSSQSYRK</sequence>
<feature type="compositionally biased region" description="Low complexity" evidence="8">
    <location>
        <begin position="776"/>
        <end position="804"/>
    </location>
</feature>
<dbReference type="InterPro" id="IPR016024">
    <property type="entry name" value="ARM-type_fold"/>
</dbReference>
<evidence type="ECO:0000256" key="9">
    <source>
        <dbReference type="SAM" id="Phobius"/>
    </source>
</evidence>
<dbReference type="GO" id="GO:0036064">
    <property type="term" value="C:ciliary basal body"/>
    <property type="evidence" value="ECO:0007669"/>
    <property type="project" value="InterPro"/>
</dbReference>
<dbReference type="AlphaFoldDB" id="A0A850ZUE0"/>
<evidence type="ECO:0000313" key="13">
    <source>
        <dbReference type="Proteomes" id="UP000619137"/>
    </source>
</evidence>
<keyword evidence="7" id="KW-0966">Cell projection</keyword>
<evidence type="ECO:0000256" key="4">
    <source>
        <dbReference type="ARBA" id="ARBA00022490"/>
    </source>
</evidence>
<feature type="domain" description="ARMC9 CTLH-like" evidence="11">
    <location>
        <begin position="58"/>
        <end position="196"/>
    </location>
</feature>
<dbReference type="Pfam" id="PF21051">
    <property type="entry name" value="ARMC9_LisH"/>
    <property type="match status" value="1"/>
</dbReference>
<evidence type="ECO:0000256" key="3">
    <source>
        <dbReference type="ARBA" id="ARBA00021146"/>
    </source>
</evidence>
<feature type="region of interest" description="Disordered" evidence="8">
    <location>
        <begin position="584"/>
        <end position="603"/>
    </location>
</feature>